<gene>
    <name evidence="2" type="ORF">GC105_09555</name>
</gene>
<comment type="caution">
    <text evidence="2">The sequence shown here is derived from an EMBL/GenBank/DDBJ whole genome shotgun (WGS) entry which is preliminary data.</text>
</comment>
<dbReference type="SUPFAM" id="SSF81606">
    <property type="entry name" value="PP2C-like"/>
    <property type="match status" value="1"/>
</dbReference>
<organism evidence="2 3">
    <name type="scientific">Alkalibaculum sporogenes</name>
    <dbReference type="NCBI Taxonomy" id="2655001"/>
    <lineage>
        <taxon>Bacteria</taxon>
        <taxon>Bacillati</taxon>
        <taxon>Bacillota</taxon>
        <taxon>Clostridia</taxon>
        <taxon>Eubacteriales</taxon>
        <taxon>Eubacteriaceae</taxon>
        <taxon>Alkalibaculum</taxon>
    </lineage>
</organism>
<dbReference type="InterPro" id="IPR001932">
    <property type="entry name" value="PPM-type_phosphatase-like_dom"/>
</dbReference>
<dbReference type="InterPro" id="IPR015655">
    <property type="entry name" value="PP2C"/>
</dbReference>
<dbReference type="Gene3D" id="3.60.40.10">
    <property type="entry name" value="PPM-type phosphatase domain"/>
    <property type="match status" value="1"/>
</dbReference>
<keyword evidence="3" id="KW-1185">Reference proteome</keyword>
<evidence type="ECO:0000313" key="2">
    <source>
        <dbReference type="EMBL" id="MPW26035.1"/>
    </source>
</evidence>
<protein>
    <submittedName>
        <fullName evidence="2">Stp1/IreP family PP2C-type Ser/Thr phosphatase</fullName>
    </submittedName>
</protein>
<dbReference type="SMART" id="SM00331">
    <property type="entry name" value="PP2C_SIG"/>
    <property type="match status" value="1"/>
</dbReference>
<name>A0A6A7K9K3_9FIRM</name>
<dbReference type="PANTHER" id="PTHR47992">
    <property type="entry name" value="PROTEIN PHOSPHATASE"/>
    <property type="match status" value="1"/>
</dbReference>
<feature type="domain" description="PPM-type phosphatase" evidence="1">
    <location>
        <begin position="2"/>
        <end position="241"/>
    </location>
</feature>
<dbReference type="Pfam" id="PF13672">
    <property type="entry name" value="PP2C_2"/>
    <property type="match status" value="1"/>
</dbReference>
<dbReference type="NCBIfam" id="NF033484">
    <property type="entry name" value="Stp1_PP2C_phos"/>
    <property type="match status" value="1"/>
</dbReference>
<reference evidence="2 3" key="1">
    <citation type="submission" date="2019-10" db="EMBL/GenBank/DDBJ databases">
        <title>Alkalibaculum tamaniensis sp.nov., a new alkaliphilic acetogen, isolated on methoxylated aromatics from a mud volcano.</title>
        <authorList>
            <person name="Khomyakova M.A."/>
            <person name="Merkel A.Y."/>
            <person name="Bonch-Osmolovskaya E.A."/>
            <person name="Slobodkin A.I."/>
        </authorList>
    </citation>
    <scope>NUCLEOTIDE SEQUENCE [LARGE SCALE GENOMIC DNA]</scope>
    <source>
        <strain evidence="2 3">M08DMB</strain>
    </source>
</reference>
<dbReference type="Proteomes" id="UP000440004">
    <property type="component" value="Unassembled WGS sequence"/>
</dbReference>
<dbReference type="AlphaFoldDB" id="A0A6A7K9K3"/>
<dbReference type="SMART" id="SM00332">
    <property type="entry name" value="PP2Cc"/>
    <property type="match status" value="1"/>
</dbReference>
<dbReference type="CDD" id="cd00143">
    <property type="entry name" value="PP2Cc"/>
    <property type="match status" value="1"/>
</dbReference>
<evidence type="ECO:0000313" key="3">
    <source>
        <dbReference type="Proteomes" id="UP000440004"/>
    </source>
</evidence>
<evidence type="ECO:0000259" key="1">
    <source>
        <dbReference type="PROSITE" id="PS51746"/>
    </source>
</evidence>
<dbReference type="InterPro" id="IPR036457">
    <property type="entry name" value="PPM-type-like_dom_sf"/>
</dbReference>
<accession>A0A6A7K9K3</accession>
<dbReference type="PROSITE" id="PS51746">
    <property type="entry name" value="PPM_2"/>
    <property type="match status" value="1"/>
</dbReference>
<sequence length="245" mass="27497">MNLGYKSHIGKVRTVNQDAYFVLDNPNSNIKVFAVADGLGGHNAGEVASNMLIEKISDTFNQSILINGVVNQDIVIEKIKSVNREIFEKGIQNEHLNKMGTTLSLTVIVNEIIYIFHVGDSRTYIVNQKEILQLTKDHSLVEQLVMQGEISRQEAENHPNKNVLTRAIGTDQEIEIDFYKYAVKKSDKILLCTDGLTNLLNTEEIKEIINNNNCKDAVEELIDKANEYGGFDNITAIVYEPEVSL</sequence>
<dbReference type="RefSeq" id="WP_152804129.1">
    <property type="nucleotide sequence ID" value="NZ_WHNX01000013.1"/>
</dbReference>
<dbReference type="GO" id="GO:0004722">
    <property type="term" value="F:protein serine/threonine phosphatase activity"/>
    <property type="evidence" value="ECO:0007669"/>
    <property type="project" value="InterPro"/>
</dbReference>
<proteinExistence type="predicted"/>
<dbReference type="EMBL" id="WHNX01000013">
    <property type="protein sequence ID" value="MPW26035.1"/>
    <property type="molecule type" value="Genomic_DNA"/>
</dbReference>